<dbReference type="PROSITE" id="PS50059">
    <property type="entry name" value="FKBP_PPIASE"/>
    <property type="match status" value="1"/>
</dbReference>
<comment type="catalytic activity">
    <reaction evidence="1 5 6">
        <text>[protein]-peptidylproline (omega=180) = [protein]-peptidylproline (omega=0)</text>
        <dbReference type="Rhea" id="RHEA:16237"/>
        <dbReference type="Rhea" id="RHEA-COMP:10747"/>
        <dbReference type="Rhea" id="RHEA-COMP:10748"/>
        <dbReference type="ChEBI" id="CHEBI:83833"/>
        <dbReference type="ChEBI" id="CHEBI:83834"/>
        <dbReference type="EC" id="5.2.1.8"/>
    </reaction>
</comment>
<evidence type="ECO:0000256" key="6">
    <source>
        <dbReference type="RuleBase" id="RU003915"/>
    </source>
</evidence>
<dbReference type="Gene3D" id="1.10.287.460">
    <property type="entry name" value="Peptidyl-prolyl cis-trans isomerase, FKBP-type, N-terminal domain"/>
    <property type="match status" value="1"/>
</dbReference>
<dbReference type="OrthoDB" id="9814548at2"/>
<comment type="caution">
    <text evidence="7">The sequence shown here is derived from an EMBL/GenBank/DDBJ whole genome shotgun (WGS) entry which is preliminary data.</text>
</comment>
<evidence type="ECO:0000256" key="4">
    <source>
        <dbReference type="ARBA" id="ARBA00023235"/>
    </source>
</evidence>
<dbReference type="Proteomes" id="UP000298681">
    <property type="component" value="Unassembled WGS sequence"/>
</dbReference>
<evidence type="ECO:0000256" key="5">
    <source>
        <dbReference type="PROSITE-ProRule" id="PRU00277"/>
    </source>
</evidence>
<dbReference type="PANTHER" id="PTHR43811:SF57">
    <property type="entry name" value="FKBP-TYPE PEPTIDYL-PROLYL CIS-TRANS ISOMERASE FKPA-RELATED"/>
    <property type="match status" value="1"/>
</dbReference>
<dbReference type="PROSITE" id="PS51257">
    <property type="entry name" value="PROKAR_LIPOPROTEIN"/>
    <property type="match status" value="1"/>
</dbReference>
<dbReference type="InterPro" id="IPR046357">
    <property type="entry name" value="PPIase_dom_sf"/>
</dbReference>
<dbReference type="AlphaFoldDB" id="A0A4Z1RKG0"/>
<dbReference type="FunFam" id="3.10.50.40:FF:000006">
    <property type="entry name" value="Peptidyl-prolyl cis-trans isomerase"/>
    <property type="match status" value="1"/>
</dbReference>
<dbReference type="EC" id="5.2.1.8" evidence="6"/>
<evidence type="ECO:0000256" key="2">
    <source>
        <dbReference type="ARBA" id="ARBA00006577"/>
    </source>
</evidence>
<keyword evidence="3 5" id="KW-0697">Rotamase</keyword>
<dbReference type="Gene3D" id="3.10.50.40">
    <property type="match status" value="1"/>
</dbReference>
<dbReference type="Pfam" id="PF01346">
    <property type="entry name" value="FKBP_N"/>
    <property type="match status" value="1"/>
</dbReference>
<name>A0A4Z1RKG0_9GAMM</name>
<proteinExistence type="inferred from homology"/>
<dbReference type="InterPro" id="IPR036944">
    <property type="entry name" value="PPIase_FKBP_N_sf"/>
</dbReference>
<keyword evidence="4 5" id="KW-0413">Isomerase</keyword>
<evidence type="ECO:0000313" key="7">
    <source>
        <dbReference type="EMBL" id="TKS54081.1"/>
    </source>
</evidence>
<organism evidence="7 8">
    <name type="scientific">Luteimonas yindakuii</name>
    <dbReference type="NCBI Taxonomy" id="2565782"/>
    <lineage>
        <taxon>Bacteria</taxon>
        <taxon>Pseudomonadati</taxon>
        <taxon>Pseudomonadota</taxon>
        <taxon>Gammaproteobacteria</taxon>
        <taxon>Lysobacterales</taxon>
        <taxon>Lysobacteraceae</taxon>
        <taxon>Luteimonas</taxon>
    </lineage>
</organism>
<comment type="similarity">
    <text evidence="2 6">Belongs to the FKBP-type PPIase family.</text>
</comment>
<dbReference type="InterPro" id="IPR001179">
    <property type="entry name" value="PPIase_FKBP_dom"/>
</dbReference>
<dbReference type="PANTHER" id="PTHR43811">
    <property type="entry name" value="FKBP-TYPE PEPTIDYL-PROLYL CIS-TRANS ISOMERASE FKPA"/>
    <property type="match status" value="1"/>
</dbReference>
<evidence type="ECO:0000313" key="8">
    <source>
        <dbReference type="Proteomes" id="UP000298681"/>
    </source>
</evidence>
<evidence type="ECO:0000256" key="1">
    <source>
        <dbReference type="ARBA" id="ARBA00000971"/>
    </source>
</evidence>
<protein>
    <recommendedName>
        <fullName evidence="6">Peptidyl-prolyl cis-trans isomerase</fullName>
        <ecNumber evidence="6">5.2.1.8</ecNumber>
    </recommendedName>
</protein>
<accession>A0A4Z1RKG0</accession>
<gene>
    <name evidence="7" type="ORF">E4582_04375</name>
</gene>
<dbReference type="GO" id="GO:0003755">
    <property type="term" value="F:peptidyl-prolyl cis-trans isomerase activity"/>
    <property type="evidence" value="ECO:0007669"/>
    <property type="project" value="UniProtKB-UniRule"/>
</dbReference>
<dbReference type="InterPro" id="IPR000774">
    <property type="entry name" value="PPIase_FKBP_N"/>
</dbReference>
<dbReference type="SUPFAM" id="SSF54534">
    <property type="entry name" value="FKBP-like"/>
    <property type="match status" value="1"/>
</dbReference>
<keyword evidence="8" id="KW-1185">Reference proteome</keyword>
<dbReference type="EMBL" id="SPUH01000001">
    <property type="protein sequence ID" value="TKS54081.1"/>
    <property type="molecule type" value="Genomic_DNA"/>
</dbReference>
<reference evidence="7 8" key="1">
    <citation type="submission" date="2019-01" db="EMBL/GenBank/DDBJ databases">
        <authorList>
            <person name="Zhang S."/>
        </authorList>
    </citation>
    <scope>NUCLEOTIDE SEQUENCE [LARGE SCALE GENOMIC DNA]</scope>
    <source>
        <strain evidence="7 8">1626</strain>
    </source>
</reference>
<dbReference type="RefSeq" id="WP_134673462.1">
    <property type="nucleotide sequence ID" value="NZ_CP039383.2"/>
</dbReference>
<sequence length="255" mass="27130">MKISRSALTLSALALATTLGLSACKKIEDGEGTSTAASATGADAPAVQVQGLKNNREQVGYAIGLDLGNSIKPLEDEIDLDAMVRGIRDNLAGKEPKLNDEQVMQVMQGLATRMQAKQAAEAQTRLDDEKKILDENAAKPNVQTTESGLQYEVLTPGTGPTPSAGDRVRVHYEGKLLDGTVFDSSIQRGEPVEFSLGEIIPGWQEGLQLMQQGAKHRLWIPSSLGYGEQGAGPIPPNAALQFEVELIEVLPASAQ</sequence>
<evidence type="ECO:0000256" key="3">
    <source>
        <dbReference type="ARBA" id="ARBA00023110"/>
    </source>
</evidence>
<dbReference type="Pfam" id="PF00254">
    <property type="entry name" value="FKBP_C"/>
    <property type="match status" value="1"/>
</dbReference>
<dbReference type="GO" id="GO:0006457">
    <property type="term" value="P:protein folding"/>
    <property type="evidence" value="ECO:0007669"/>
    <property type="project" value="InterPro"/>
</dbReference>